<dbReference type="OMA" id="VIYWPEC"/>
<proteinExistence type="predicted"/>
<keyword evidence="2" id="KW-1185">Reference proteome</keyword>
<organism evidence="1 2">
    <name type="scientific">Pestalotiopsis fici (strain W106-1 / CGMCC3.15140)</name>
    <dbReference type="NCBI Taxonomy" id="1229662"/>
    <lineage>
        <taxon>Eukaryota</taxon>
        <taxon>Fungi</taxon>
        <taxon>Dikarya</taxon>
        <taxon>Ascomycota</taxon>
        <taxon>Pezizomycotina</taxon>
        <taxon>Sordariomycetes</taxon>
        <taxon>Xylariomycetidae</taxon>
        <taxon>Amphisphaeriales</taxon>
        <taxon>Sporocadaceae</taxon>
        <taxon>Pestalotiopsis</taxon>
    </lineage>
</organism>
<dbReference type="eggNOG" id="ENOG502SMEB">
    <property type="taxonomic scope" value="Eukaryota"/>
</dbReference>
<reference evidence="2" key="1">
    <citation type="journal article" date="2015" name="BMC Genomics">
        <title>Genomic and transcriptomic analysis of the endophytic fungus Pestalotiopsis fici reveals its lifestyle and high potential for synthesis of natural products.</title>
        <authorList>
            <person name="Wang X."/>
            <person name="Zhang X."/>
            <person name="Liu L."/>
            <person name="Xiang M."/>
            <person name="Wang W."/>
            <person name="Sun X."/>
            <person name="Che Y."/>
            <person name="Guo L."/>
            <person name="Liu G."/>
            <person name="Guo L."/>
            <person name="Wang C."/>
            <person name="Yin W.B."/>
            <person name="Stadler M."/>
            <person name="Zhang X."/>
            <person name="Liu X."/>
        </authorList>
    </citation>
    <scope>NUCLEOTIDE SEQUENCE [LARGE SCALE GENOMIC DNA]</scope>
    <source>
        <strain evidence="2">W106-1 / CGMCC3.15140</strain>
    </source>
</reference>
<evidence type="ECO:0000313" key="2">
    <source>
        <dbReference type="Proteomes" id="UP000030651"/>
    </source>
</evidence>
<dbReference type="AlphaFoldDB" id="W3XI01"/>
<evidence type="ECO:0000313" key="1">
    <source>
        <dbReference type="EMBL" id="ETS85645.1"/>
    </source>
</evidence>
<dbReference type="InParanoid" id="W3XI01"/>
<dbReference type="HOGENOM" id="CLU_054614_2_0_1"/>
<dbReference type="GeneID" id="19268683"/>
<name>W3XI01_PESFW</name>
<sequence length="276" mass="31251">MSQPTTYIFYHDECVAAISDYYDFLTSLYLDESSVLRPPPGGWSEITPETMHGLGKSDTVINLLRHLPYIRTDGERIQAAPWVEFANWADTPCASDEDGENARICSEPPEYVESDSIPAHVIGLTACESAELGGYFLLDTELGVVHWVGCYGELKDEQSLDDDSTLIRPILFDEDTATWDEDDEEAEWRGDSPAWPVAEFFEVLKGQFRKLSFVALDCMRVQDIYTPSGPGKDGYIETVQGVYRQHGWPDVDRYRKSDCLQAVEDALQERYPGEFF</sequence>
<dbReference type="Proteomes" id="UP000030651">
    <property type="component" value="Unassembled WGS sequence"/>
</dbReference>
<protein>
    <submittedName>
        <fullName evidence="1">Uncharacterized protein</fullName>
    </submittedName>
</protein>
<dbReference type="KEGG" id="pfy:PFICI_03670"/>
<gene>
    <name evidence="1" type="ORF">PFICI_03670</name>
</gene>
<dbReference type="OrthoDB" id="5343383at2759"/>
<dbReference type="RefSeq" id="XP_007830442.1">
    <property type="nucleotide sequence ID" value="XM_007832251.1"/>
</dbReference>
<accession>W3XI01</accession>
<dbReference type="EMBL" id="KI912110">
    <property type="protein sequence ID" value="ETS85645.1"/>
    <property type="molecule type" value="Genomic_DNA"/>
</dbReference>